<dbReference type="InterPro" id="IPR036282">
    <property type="entry name" value="Glutathione-S-Trfase_C_sf"/>
</dbReference>
<dbReference type="PROSITE" id="PS50405">
    <property type="entry name" value="GST_CTER"/>
    <property type="match status" value="1"/>
</dbReference>
<dbReference type="GO" id="GO:0006749">
    <property type="term" value="P:glutathione metabolic process"/>
    <property type="evidence" value="ECO:0007669"/>
    <property type="project" value="TreeGrafter"/>
</dbReference>
<dbReference type="PANTHER" id="PTHR43900">
    <property type="entry name" value="GLUTATHIONE S-TRANSFERASE RHO"/>
    <property type="match status" value="1"/>
</dbReference>
<dbReference type="InterPro" id="IPR004046">
    <property type="entry name" value="GST_C"/>
</dbReference>
<dbReference type="AlphaFoldDB" id="A0A1Q3D931"/>
<dbReference type="InParanoid" id="A0A1Q3D931"/>
<dbReference type="InterPro" id="IPR040079">
    <property type="entry name" value="Glutathione_S-Trfase"/>
</dbReference>
<evidence type="ECO:0000256" key="4">
    <source>
        <dbReference type="ARBA" id="ARBA00022490"/>
    </source>
</evidence>
<dbReference type="InterPro" id="IPR010987">
    <property type="entry name" value="Glutathione-S-Trfase_C-like"/>
</dbReference>
<dbReference type="SFLD" id="SFLDG01154">
    <property type="entry name" value="Main.5:_Phi-like"/>
    <property type="match status" value="1"/>
</dbReference>
<evidence type="ECO:0000256" key="2">
    <source>
        <dbReference type="ARBA" id="ARBA00010128"/>
    </source>
</evidence>
<dbReference type="SUPFAM" id="SSF47616">
    <property type="entry name" value="GST C-terminal domain-like"/>
    <property type="match status" value="1"/>
</dbReference>
<dbReference type="PANTHER" id="PTHR43900:SF56">
    <property type="entry name" value="GLUTATHIONE TRANSFERASE"/>
    <property type="match status" value="1"/>
</dbReference>
<dbReference type="GO" id="GO:0009407">
    <property type="term" value="P:toxin catabolic process"/>
    <property type="evidence" value="ECO:0007669"/>
    <property type="project" value="UniProtKB-ARBA"/>
</dbReference>
<dbReference type="Pfam" id="PF02798">
    <property type="entry name" value="GST_N"/>
    <property type="match status" value="1"/>
</dbReference>
<proteinExistence type="inferred from homology"/>
<comment type="subcellular location">
    <subcellularLocation>
        <location evidence="1">Cytoplasm</location>
        <location evidence="1">Cytosol</location>
    </subcellularLocation>
</comment>
<protein>
    <recommendedName>
        <fullName evidence="3">glutathione transferase</fullName>
        <ecNumber evidence="3">2.5.1.18</ecNumber>
    </recommendedName>
</protein>
<evidence type="ECO:0000259" key="8">
    <source>
        <dbReference type="PROSITE" id="PS50404"/>
    </source>
</evidence>
<dbReference type="SFLD" id="SFLDG00358">
    <property type="entry name" value="Main_(cytGST)"/>
    <property type="match status" value="1"/>
</dbReference>
<dbReference type="EC" id="2.5.1.18" evidence="3"/>
<accession>A0A1Q3D931</accession>
<dbReference type="STRING" id="3775.A0A1Q3D931"/>
<feature type="domain" description="GST N-terminal" evidence="8">
    <location>
        <begin position="7"/>
        <end position="88"/>
    </location>
</feature>
<dbReference type="SUPFAM" id="SSF52833">
    <property type="entry name" value="Thioredoxin-like"/>
    <property type="match status" value="1"/>
</dbReference>
<dbReference type="PROSITE" id="PS50404">
    <property type="entry name" value="GST_NTER"/>
    <property type="match status" value="1"/>
</dbReference>
<dbReference type="GO" id="GO:0043295">
    <property type="term" value="F:glutathione binding"/>
    <property type="evidence" value="ECO:0007669"/>
    <property type="project" value="TreeGrafter"/>
</dbReference>
<organism evidence="10 11">
    <name type="scientific">Cephalotus follicularis</name>
    <name type="common">Albany pitcher plant</name>
    <dbReference type="NCBI Taxonomy" id="3775"/>
    <lineage>
        <taxon>Eukaryota</taxon>
        <taxon>Viridiplantae</taxon>
        <taxon>Streptophyta</taxon>
        <taxon>Embryophyta</taxon>
        <taxon>Tracheophyta</taxon>
        <taxon>Spermatophyta</taxon>
        <taxon>Magnoliopsida</taxon>
        <taxon>eudicotyledons</taxon>
        <taxon>Gunneridae</taxon>
        <taxon>Pentapetalae</taxon>
        <taxon>rosids</taxon>
        <taxon>fabids</taxon>
        <taxon>Oxalidales</taxon>
        <taxon>Cephalotaceae</taxon>
        <taxon>Cephalotus</taxon>
    </lineage>
</organism>
<dbReference type="GO" id="GO:0005829">
    <property type="term" value="C:cytosol"/>
    <property type="evidence" value="ECO:0007669"/>
    <property type="project" value="UniProtKB-SubCell"/>
</dbReference>
<evidence type="ECO:0000313" key="11">
    <source>
        <dbReference type="Proteomes" id="UP000187406"/>
    </source>
</evidence>
<dbReference type="FunFam" id="3.40.30.10:FF:000016">
    <property type="entry name" value="Glutathione S-transferase F2"/>
    <property type="match status" value="1"/>
</dbReference>
<comment type="similarity">
    <text evidence="2">Belongs to the GST superfamily. Phi family.</text>
</comment>
<evidence type="ECO:0000256" key="5">
    <source>
        <dbReference type="ARBA" id="ARBA00022575"/>
    </source>
</evidence>
<dbReference type="Proteomes" id="UP000187406">
    <property type="component" value="Unassembled WGS sequence"/>
</dbReference>
<feature type="domain" description="GST C-terminal" evidence="9">
    <location>
        <begin position="95"/>
        <end position="218"/>
    </location>
</feature>
<dbReference type="Gene3D" id="1.20.1050.10">
    <property type="match status" value="1"/>
</dbReference>
<evidence type="ECO:0000256" key="6">
    <source>
        <dbReference type="ARBA" id="ARBA00022679"/>
    </source>
</evidence>
<evidence type="ECO:0000313" key="10">
    <source>
        <dbReference type="EMBL" id="GAV88951.1"/>
    </source>
</evidence>
<comment type="catalytic activity">
    <reaction evidence="7">
        <text>RX + glutathione = an S-substituted glutathione + a halide anion + H(+)</text>
        <dbReference type="Rhea" id="RHEA:16437"/>
        <dbReference type="ChEBI" id="CHEBI:15378"/>
        <dbReference type="ChEBI" id="CHEBI:16042"/>
        <dbReference type="ChEBI" id="CHEBI:17792"/>
        <dbReference type="ChEBI" id="CHEBI:57925"/>
        <dbReference type="ChEBI" id="CHEBI:90779"/>
        <dbReference type="EC" id="2.5.1.18"/>
    </reaction>
</comment>
<keyword evidence="4" id="KW-0963">Cytoplasm</keyword>
<dbReference type="InterPro" id="IPR036249">
    <property type="entry name" value="Thioredoxin-like_sf"/>
</dbReference>
<dbReference type="EMBL" id="BDDD01005166">
    <property type="protein sequence ID" value="GAV88951.1"/>
    <property type="molecule type" value="Genomic_DNA"/>
</dbReference>
<evidence type="ECO:0000256" key="7">
    <source>
        <dbReference type="ARBA" id="ARBA00047960"/>
    </source>
</evidence>
<name>A0A1Q3D931_CEPFO</name>
<keyword evidence="11" id="KW-1185">Reference proteome</keyword>
<gene>
    <name evidence="10" type="ORF">CFOL_v3_32372</name>
</gene>
<dbReference type="Gene3D" id="3.40.30.10">
    <property type="entry name" value="Glutaredoxin"/>
    <property type="match status" value="1"/>
</dbReference>
<comment type="caution">
    <text evidence="10">The sequence shown here is derived from an EMBL/GenBank/DDBJ whole genome shotgun (WGS) entry which is preliminary data.</text>
</comment>
<evidence type="ECO:0000256" key="1">
    <source>
        <dbReference type="ARBA" id="ARBA00004514"/>
    </source>
</evidence>
<dbReference type="Pfam" id="PF00043">
    <property type="entry name" value="GST_C"/>
    <property type="match status" value="1"/>
</dbReference>
<dbReference type="SFLD" id="SFLDS00019">
    <property type="entry name" value="Glutathione_Transferase_(cytos"/>
    <property type="match status" value="1"/>
</dbReference>
<keyword evidence="6" id="KW-0808">Transferase</keyword>
<dbReference type="InterPro" id="IPR004045">
    <property type="entry name" value="Glutathione_S-Trfase_N"/>
</dbReference>
<evidence type="ECO:0000259" key="9">
    <source>
        <dbReference type="PROSITE" id="PS50405"/>
    </source>
</evidence>
<dbReference type="GO" id="GO:0004364">
    <property type="term" value="F:glutathione transferase activity"/>
    <property type="evidence" value="ECO:0007669"/>
    <property type="project" value="UniProtKB-EC"/>
</dbReference>
<dbReference type="OrthoDB" id="249703at2759"/>
<dbReference type="FunFam" id="1.20.1050.10:FF:000004">
    <property type="entry name" value="Glutathione S-transferase F2"/>
    <property type="match status" value="1"/>
</dbReference>
<sequence length="218" mass="24765">MTTMAINNRRVYGSLNSPATLRVLACLFEHDLDFEFVPIDLNAGEHKKKQFLSMNPFGQVPVYEDGDMKQFESRAIIRCMGFAYGKEGKELIYWDAKEQAVVANWIDVEDHQFEPPAMKLINKPTNGSTSDEAIVVGAKARLTKVLDVYEARLTHFKYLASNKYTIADVVHLPNLHALLGSKFKNLVESRPHVSEWCTEILARPAWAKVLEMQHKAQV</sequence>
<keyword evidence="5" id="KW-0216">Detoxification</keyword>
<evidence type="ECO:0000256" key="3">
    <source>
        <dbReference type="ARBA" id="ARBA00012452"/>
    </source>
</evidence>
<reference evidence="11" key="1">
    <citation type="submission" date="2016-04" db="EMBL/GenBank/DDBJ databases">
        <title>Cephalotus genome sequencing.</title>
        <authorList>
            <person name="Fukushima K."/>
            <person name="Hasebe M."/>
            <person name="Fang X."/>
        </authorList>
    </citation>
    <scope>NUCLEOTIDE SEQUENCE [LARGE SCALE GENOMIC DNA]</scope>
    <source>
        <strain evidence="11">cv. St1</strain>
    </source>
</reference>